<keyword evidence="2" id="KW-0378">Hydrolase</keyword>
<evidence type="ECO:0000256" key="3">
    <source>
        <dbReference type="ARBA" id="ARBA00023027"/>
    </source>
</evidence>
<dbReference type="InterPro" id="IPR035897">
    <property type="entry name" value="Toll_tir_struct_dom_sf"/>
</dbReference>
<dbReference type="PROSITE" id="PS50104">
    <property type="entry name" value="TIR"/>
    <property type="match status" value="1"/>
</dbReference>
<evidence type="ECO:0000256" key="4">
    <source>
        <dbReference type="ARBA" id="ARBA00047304"/>
    </source>
</evidence>
<dbReference type="GO" id="GO:0007165">
    <property type="term" value="P:signal transduction"/>
    <property type="evidence" value="ECO:0007669"/>
    <property type="project" value="InterPro"/>
</dbReference>
<dbReference type="Gene3D" id="3.40.50.10140">
    <property type="entry name" value="Toll/interleukin-1 receptor homology (TIR) domain"/>
    <property type="match status" value="1"/>
</dbReference>
<dbReference type="GO" id="GO:0061809">
    <property type="term" value="F:NAD+ nucleosidase activity, cyclic ADP-ribose generating"/>
    <property type="evidence" value="ECO:0007669"/>
    <property type="project" value="UniProtKB-EC"/>
</dbReference>
<dbReference type="Pfam" id="PF01582">
    <property type="entry name" value="TIR"/>
    <property type="match status" value="1"/>
</dbReference>
<gene>
    <name evidence="6" type="ORF">KI387_014813</name>
</gene>
<accession>A0AA38CMQ1</accession>
<dbReference type="EC" id="3.2.2.6" evidence="1"/>
<dbReference type="EMBL" id="JAHRHJ020000009">
    <property type="protein sequence ID" value="KAH9303230.1"/>
    <property type="molecule type" value="Genomic_DNA"/>
</dbReference>
<comment type="catalytic activity">
    <reaction evidence="4">
        <text>NAD(+) + H2O = ADP-D-ribose + nicotinamide + H(+)</text>
        <dbReference type="Rhea" id="RHEA:16301"/>
        <dbReference type="ChEBI" id="CHEBI:15377"/>
        <dbReference type="ChEBI" id="CHEBI:15378"/>
        <dbReference type="ChEBI" id="CHEBI:17154"/>
        <dbReference type="ChEBI" id="CHEBI:57540"/>
        <dbReference type="ChEBI" id="CHEBI:57967"/>
        <dbReference type="EC" id="3.2.2.6"/>
    </reaction>
    <physiologicalReaction direction="left-to-right" evidence="4">
        <dbReference type="Rhea" id="RHEA:16302"/>
    </physiologicalReaction>
</comment>
<comment type="caution">
    <text evidence="6">The sequence shown here is derived from an EMBL/GenBank/DDBJ whole genome shotgun (WGS) entry which is preliminary data.</text>
</comment>
<keyword evidence="7" id="KW-1185">Reference proteome</keyword>
<keyword evidence="3" id="KW-0520">NAD</keyword>
<dbReference type="InterPro" id="IPR000157">
    <property type="entry name" value="TIR_dom"/>
</dbReference>
<dbReference type="SUPFAM" id="SSF52200">
    <property type="entry name" value="Toll/Interleukin receptor TIR domain"/>
    <property type="match status" value="1"/>
</dbReference>
<feature type="non-terminal residue" evidence="6">
    <location>
        <position position="1"/>
    </location>
</feature>
<dbReference type="PANTHER" id="PTHR32009:SF39">
    <property type="entry name" value="TIR DOMAIN-CONTAINING PROTEIN"/>
    <property type="match status" value="1"/>
</dbReference>
<dbReference type="SMART" id="SM00255">
    <property type="entry name" value="TIR"/>
    <property type="match status" value="1"/>
</dbReference>
<evidence type="ECO:0000259" key="5">
    <source>
        <dbReference type="PROSITE" id="PS50104"/>
    </source>
</evidence>
<name>A0AA38CMQ1_TAXCH</name>
<evidence type="ECO:0000313" key="6">
    <source>
        <dbReference type="EMBL" id="KAH9303230.1"/>
    </source>
</evidence>
<proteinExistence type="predicted"/>
<evidence type="ECO:0000256" key="1">
    <source>
        <dbReference type="ARBA" id="ARBA00011982"/>
    </source>
</evidence>
<reference evidence="6 7" key="1">
    <citation type="journal article" date="2021" name="Nat. Plants">
        <title>The Taxus genome provides insights into paclitaxel biosynthesis.</title>
        <authorList>
            <person name="Xiong X."/>
            <person name="Gou J."/>
            <person name="Liao Q."/>
            <person name="Li Y."/>
            <person name="Zhou Q."/>
            <person name="Bi G."/>
            <person name="Li C."/>
            <person name="Du R."/>
            <person name="Wang X."/>
            <person name="Sun T."/>
            <person name="Guo L."/>
            <person name="Liang H."/>
            <person name="Lu P."/>
            <person name="Wu Y."/>
            <person name="Zhang Z."/>
            <person name="Ro D.K."/>
            <person name="Shang Y."/>
            <person name="Huang S."/>
            <person name="Yan J."/>
        </authorList>
    </citation>
    <scope>NUCLEOTIDE SEQUENCE [LARGE SCALE GENOMIC DNA]</scope>
    <source>
        <strain evidence="6">Ta-2019</strain>
    </source>
</reference>
<dbReference type="Proteomes" id="UP000824469">
    <property type="component" value="Unassembled WGS sequence"/>
</dbReference>
<dbReference type="PANTHER" id="PTHR32009">
    <property type="entry name" value="TMV RESISTANCE PROTEIN N-LIKE"/>
    <property type="match status" value="1"/>
</dbReference>
<organism evidence="6 7">
    <name type="scientific">Taxus chinensis</name>
    <name type="common">Chinese yew</name>
    <name type="synonym">Taxus wallichiana var. chinensis</name>
    <dbReference type="NCBI Taxonomy" id="29808"/>
    <lineage>
        <taxon>Eukaryota</taxon>
        <taxon>Viridiplantae</taxon>
        <taxon>Streptophyta</taxon>
        <taxon>Embryophyta</taxon>
        <taxon>Tracheophyta</taxon>
        <taxon>Spermatophyta</taxon>
        <taxon>Pinopsida</taxon>
        <taxon>Pinidae</taxon>
        <taxon>Conifers II</taxon>
        <taxon>Cupressales</taxon>
        <taxon>Taxaceae</taxon>
        <taxon>Taxus</taxon>
    </lineage>
</organism>
<sequence length="232" mass="25557">MAAPAPTSPAPSNDDASFHCYDVFINHRGPDVKNSVASVVHQFLNCLGLKPFLDSTEFQTGANISVNIQHAIQSSAVHIAIFSERYASSPWCLAELCLMLETGAKIVPVFYDVTPSDLRYIEKGRYATAFTTYEEKQRHVNWLDEWKRALHKVSFINGIGFDSSNGNMGKLCKNIVDTVVNEVGKVKIKCELEIAEHPFGLDEAIQELEAKISSWGQINNGDGKIVGIVGGR</sequence>
<dbReference type="AlphaFoldDB" id="A0AA38CMQ1"/>
<dbReference type="OMA" id="DIFINHC"/>
<evidence type="ECO:0000313" key="7">
    <source>
        <dbReference type="Proteomes" id="UP000824469"/>
    </source>
</evidence>
<evidence type="ECO:0000256" key="2">
    <source>
        <dbReference type="ARBA" id="ARBA00022801"/>
    </source>
</evidence>
<protein>
    <recommendedName>
        <fullName evidence="1">ADP-ribosyl cyclase/cyclic ADP-ribose hydrolase</fullName>
        <ecNumber evidence="1">3.2.2.6</ecNumber>
    </recommendedName>
</protein>
<feature type="domain" description="TIR" evidence="5">
    <location>
        <begin position="19"/>
        <end position="179"/>
    </location>
</feature>